<dbReference type="Proteomes" id="UP000614811">
    <property type="component" value="Unassembled WGS sequence"/>
</dbReference>
<feature type="compositionally biased region" description="Low complexity" evidence="1">
    <location>
        <begin position="136"/>
        <end position="151"/>
    </location>
</feature>
<feature type="transmembrane region" description="Helical" evidence="2">
    <location>
        <begin position="12"/>
        <end position="31"/>
    </location>
</feature>
<keyword evidence="2" id="KW-1133">Transmembrane helix</keyword>
<name>A0A918RY10_9GAMM</name>
<protein>
    <submittedName>
        <fullName evidence="3">Uncharacterized protein</fullName>
    </submittedName>
</protein>
<proteinExistence type="predicted"/>
<keyword evidence="2" id="KW-0812">Transmembrane</keyword>
<evidence type="ECO:0000313" key="4">
    <source>
        <dbReference type="Proteomes" id="UP000614811"/>
    </source>
</evidence>
<keyword evidence="2" id="KW-0472">Membrane</keyword>
<dbReference type="AlphaFoldDB" id="A0A918RY10"/>
<evidence type="ECO:0000313" key="3">
    <source>
        <dbReference type="EMBL" id="GHA16827.1"/>
    </source>
</evidence>
<reference evidence="3" key="2">
    <citation type="submission" date="2020-09" db="EMBL/GenBank/DDBJ databases">
        <authorList>
            <person name="Sun Q."/>
            <person name="Kim S."/>
        </authorList>
    </citation>
    <scope>NUCLEOTIDE SEQUENCE</scope>
    <source>
        <strain evidence="3">KCTC 12711</strain>
    </source>
</reference>
<evidence type="ECO:0000256" key="2">
    <source>
        <dbReference type="SAM" id="Phobius"/>
    </source>
</evidence>
<dbReference type="RefSeq" id="WP_189402339.1">
    <property type="nucleotide sequence ID" value="NZ_BMXA01000006.1"/>
</dbReference>
<dbReference type="EMBL" id="BMXA01000006">
    <property type="protein sequence ID" value="GHA16827.1"/>
    <property type="molecule type" value="Genomic_DNA"/>
</dbReference>
<reference evidence="3" key="1">
    <citation type="journal article" date="2014" name="Int. J. Syst. Evol. Microbiol.">
        <title>Complete genome sequence of Corynebacterium casei LMG S-19264T (=DSM 44701T), isolated from a smear-ripened cheese.</title>
        <authorList>
            <consortium name="US DOE Joint Genome Institute (JGI-PGF)"/>
            <person name="Walter F."/>
            <person name="Albersmeier A."/>
            <person name="Kalinowski J."/>
            <person name="Ruckert C."/>
        </authorList>
    </citation>
    <scope>NUCLEOTIDE SEQUENCE</scope>
    <source>
        <strain evidence="3">KCTC 12711</strain>
    </source>
</reference>
<evidence type="ECO:0000256" key="1">
    <source>
        <dbReference type="SAM" id="MobiDB-lite"/>
    </source>
</evidence>
<organism evidence="3 4">
    <name type="scientific">Arenicella chitinivorans</name>
    <dbReference type="NCBI Taxonomy" id="1329800"/>
    <lineage>
        <taxon>Bacteria</taxon>
        <taxon>Pseudomonadati</taxon>
        <taxon>Pseudomonadota</taxon>
        <taxon>Gammaproteobacteria</taxon>
        <taxon>Arenicellales</taxon>
        <taxon>Arenicellaceae</taxon>
        <taxon>Arenicella</taxon>
    </lineage>
</organism>
<comment type="caution">
    <text evidence="3">The sequence shown here is derived from an EMBL/GenBank/DDBJ whole genome shotgun (WGS) entry which is preliminary data.</text>
</comment>
<keyword evidence="4" id="KW-1185">Reference proteome</keyword>
<sequence length="199" mass="21831">MRIKPTPDRKQIGITVVALIGSVFIGMKAYAAAVESMSLEKFIEAEQSYWHVSVKCENVEQPRSMQKPITGDNWCASDAPTVCNENKFTASRMVCADNFAQKVSDDESAPIVTDPVPKSAASAAPDTTKAETNSKPVAAPSPQPATTAPASIEAKKLSETDLLKEQNQIESQRILIQQKRLELQRRELELKKAQMDGQQ</sequence>
<feature type="region of interest" description="Disordered" evidence="1">
    <location>
        <begin position="106"/>
        <end position="151"/>
    </location>
</feature>
<gene>
    <name evidence="3" type="ORF">GCM10008090_28090</name>
</gene>
<accession>A0A918RY10</accession>